<dbReference type="InterPro" id="IPR029441">
    <property type="entry name" value="Cass2"/>
</dbReference>
<dbReference type="InterPro" id="IPR011256">
    <property type="entry name" value="Reg_factor_effector_dom_sf"/>
</dbReference>
<dbReference type="SMART" id="SM00871">
    <property type="entry name" value="AraC_E_bind"/>
    <property type="match status" value="1"/>
</dbReference>
<evidence type="ECO:0000313" key="3">
    <source>
        <dbReference type="Proteomes" id="UP000631034"/>
    </source>
</evidence>
<dbReference type="Pfam" id="PF14526">
    <property type="entry name" value="Cass2"/>
    <property type="match status" value="1"/>
</dbReference>
<proteinExistence type="predicted"/>
<sequence>MNAFPVSRLDVPTTLLAGMSVVTCLERTSVDCPALWQSFGPRIVELPPPPAGASGAYGISVMLTDTTFEYRAAVETGPVGSLPEGLAPFTLPGGLYAQCTVPHLGALQDAYRFLFETWLPAQEDCRYNPDAPTFERYPPDWRLESPFTIHAGLLLR</sequence>
<protein>
    <submittedName>
        <fullName evidence="2">GyrI-like domain-containing protein</fullName>
    </submittedName>
</protein>
<keyword evidence="3" id="KW-1185">Reference proteome</keyword>
<dbReference type="Gene3D" id="3.20.80.10">
    <property type="entry name" value="Regulatory factor, effector binding domain"/>
    <property type="match status" value="1"/>
</dbReference>
<dbReference type="EMBL" id="JACZHT010000001">
    <property type="protein sequence ID" value="MBE1236106.1"/>
    <property type="molecule type" value="Genomic_DNA"/>
</dbReference>
<dbReference type="AlphaFoldDB" id="A0A8J7CVB7"/>
<dbReference type="Proteomes" id="UP000631034">
    <property type="component" value="Unassembled WGS sequence"/>
</dbReference>
<gene>
    <name evidence="2" type="ORF">IHV25_00325</name>
</gene>
<organism evidence="2 3">
    <name type="scientific">Phaeovibrio sulfidiphilus</name>
    <dbReference type="NCBI Taxonomy" id="1220600"/>
    <lineage>
        <taxon>Bacteria</taxon>
        <taxon>Pseudomonadati</taxon>
        <taxon>Pseudomonadota</taxon>
        <taxon>Alphaproteobacteria</taxon>
        <taxon>Rhodospirillales</taxon>
        <taxon>Rhodospirillaceae</taxon>
        <taxon>Phaeovibrio</taxon>
    </lineage>
</organism>
<dbReference type="RefSeq" id="WP_192532990.1">
    <property type="nucleotide sequence ID" value="NZ_JACZHT010000001.1"/>
</dbReference>
<dbReference type="SUPFAM" id="SSF55136">
    <property type="entry name" value="Probable bacterial effector-binding domain"/>
    <property type="match status" value="1"/>
</dbReference>
<comment type="caution">
    <text evidence="2">The sequence shown here is derived from an EMBL/GenBank/DDBJ whole genome shotgun (WGS) entry which is preliminary data.</text>
</comment>
<feature type="domain" description="AraC effector-binding" evidence="1">
    <location>
        <begin position="4"/>
        <end position="156"/>
    </location>
</feature>
<evidence type="ECO:0000259" key="1">
    <source>
        <dbReference type="SMART" id="SM00871"/>
    </source>
</evidence>
<evidence type="ECO:0000313" key="2">
    <source>
        <dbReference type="EMBL" id="MBE1236106.1"/>
    </source>
</evidence>
<accession>A0A8J7CVB7</accession>
<reference evidence="2" key="1">
    <citation type="submission" date="2020-10" db="EMBL/GenBank/DDBJ databases">
        <title>Genome sequence of the unusual species of purple photosynthetic bacteria, Phaeovibrio sulfidiphilus DSM 23193, type strain.</title>
        <authorList>
            <person name="Kyndt J.A."/>
            <person name="Meyer T.E."/>
        </authorList>
    </citation>
    <scope>NUCLEOTIDE SEQUENCE</scope>
    <source>
        <strain evidence="2">DSM 23193</strain>
    </source>
</reference>
<dbReference type="InterPro" id="IPR010499">
    <property type="entry name" value="AraC_E-bd"/>
</dbReference>
<name>A0A8J7CVB7_9PROT</name>